<dbReference type="EMBL" id="CAEZSR010000244">
    <property type="protein sequence ID" value="CAB4592685.1"/>
    <property type="molecule type" value="Genomic_DNA"/>
</dbReference>
<dbReference type="GO" id="GO:0004175">
    <property type="term" value="F:endopeptidase activity"/>
    <property type="evidence" value="ECO:0007669"/>
    <property type="project" value="UniProtKB-ARBA"/>
</dbReference>
<dbReference type="PANTHER" id="PTHR35797:SF1">
    <property type="entry name" value="PROTEASE"/>
    <property type="match status" value="1"/>
</dbReference>
<sequence length="298" mass="32516">MNGWAAFAVHLLLATAIASGVMVWSVRLGARRPETRRALPGMFGWLDEQRTYANAVSIARYARRHPSVWGVWVFASAPAVAAVLVSLVGSDEADLGSLLRRLSPVGEGADVRAALVTYAVVLIVFLVVLAGYLWVARSADPQPAVLRDRSGPSRWARLTGGMFVDEGGTLEELGWRGFALPVLVVATGSLWWATIVLAVAWWAWHLPREVPALRKSPQWRRFTWLQAQFVWLCLGLSVLMTIAWRHTGSVWPAVMIHGGTNVWSKAVGGPMWARAGKDVRTIVVTVLAAVAVVAELVL</sequence>
<dbReference type="InterPro" id="IPR042150">
    <property type="entry name" value="MmRce1-like"/>
</dbReference>
<evidence type="ECO:0000256" key="1">
    <source>
        <dbReference type="SAM" id="Phobius"/>
    </source>
</evidence>
<dbReference type="GO" id="GO:0080120">
    <property type="term" value="P:CAAX-box protein maturation"/>
    <property type="evidence" value="ECO:0007669"/>
    <property type="project" value="UniProtKB-ARBA"/>
</dbReference>
<feature type="transmembrane region" description="Helical" evidence="1">
    <location>
        <begin position="224"/>
        <end position="244"/>
    </location>
</feature>
<protein>
    <submittedName>
        <fullName evidence="3">Unannotated protein</fullName>
    </submittedName>
</protein>
<feature type="transmembrane region" description="Helical" evidence="1">
    <location>
        <begin position="69"/>
        <end position="90"/>
    </location>
</feature>
<reference evidence="3" key="1">
    <citation type="submission" date="2020-05" db="EMBL/GenBank/DDBJ databases">
        <authorList>
            <person name="Chiriac C."/>
            <person name="Salcher M."/>
            <person name="Ghai R."/>
            <person name="Kavagutti S V."/>
        </authorList>
    </citation>
    <scope>NUCLEOTIDE SEQUENCE</scope>
</reference>
<evidence type="ECO:0000259" key="2">
    <source>
        <dbReference type="Pfam" id="PF02517"/>
    </source>
</evidence>
<dbReference type="AlphaFoldDB" id="A0A6J6G0W1"/>
<keyword evidence="1" id="KW-0812">Transmembrane</keyword>
<dbReference type="InterPro" id="IPR003675">
    <property type="entry name" value="Rce1/LyrA-like_dom"/>
</dbReference>
<proteinExistence type="predicted"/>
<dbReference type="PANTHER" id="PTHR35797">
    <property type="entry name" value="PROTEASE-RELATED"/>
    <property type="match status" value="1"/>
</dbReference>
<feature type="domain" description="CAAX prenyl protease 2/Lysostaphin resistance protein A-like" evidence="2">
    <location>
        <begin position="168"/>
        <end position="262"/>
    </location>
</feature>
<name>A0A6J6G0W1_9ZZZZ</name>
<feature type="transmembrane region" description="Helical" evidence="1">
    <location>
        <begin position="111"/>
        <end position="135"/>
    </location>
</feature>
<dbReference type="Pfam" id="PF02517">
    <property type="entry name" value="Rce1-like"/>
    <property type="match status" value="1"/>
</dbReference>
<gene>
    <name evidence="3" type="ORF">UFOPK1493_03828</name>
</gene>
<keyword evidence="1" id="KW-1133">Transmembrane helix</keyword>
<feature type="transmembrane region" description="Helical" evidence="1">
    <location>
        <begin position="178"/>
        <end position="204"/>
    </location>
</feature>
<accession>A0A6J6G0W1</accession>
<organism evidence="3">
    <name type="scientific">freshwater metagenome</name>
    <dbReference type="NCBI Taxonomy" id="449393"/>
    <lineage>
        <taxon>unclassified sequences</taxon>
        <taxon>metagenomes</taxon>
        <taxon>ecological metagenomes</taxon>
    </lineage>
</organism>
<keyword evidence="1" id="KW-0472">Membrane</keyword>
<evidence type="ECO:0000313" key="3">
    <source>
        <dbReference type="EMBL" id="CAB4592685.1"/>
    </source>
</evidence>